<feature type="domain" description="Xylanolytic transcriptional activator regulatory" evidence="4">
    <location>
        <begin position="338"/>
        <end position="409"/>
    </location>
</feature>
<dbReference type="OrthoDB" id="424974at2759"/>
<dbReference type="SMART" id="SM00906">
    <property type="entry name" value="Fungal_trans"/>
    <property type="match status" value="1"/>
</dbReference>
<dbReference type="GO" id="GO:0008270">
    <property type="term" value="F:zinc ion binding"/>
    <property type="evidence" value="ECO:0007669"/>
    <property type="project" value="InterPro"/>
</dbReference>
<feature type="compositionally biased region" description="Polar residues" evidence="3">
    <location>
        <begin position="768"/>
        <end position="778"/>
    </location>
</feature>
<evidence type="ECO:0000259" key="4">
    <source>
        <dbReference type="SMART" id="SM00906"/>
    </source>
</evidence>
<reference evidence="5" key="1">
    <citation type="journal article" date="2016" name="Mol. Biol. Evol.">
        <title>Comparative Genomics of Early-Diverging Mushroom-Forming Fungi Provides Insights into the Origins of Lignocellulose Decay Capabilities.</title>
        <authorList>
            <person name="Nagy L.G."/>
            <person name="Riley R."/>
            <person name="Tritt A."/>
            <person name="Adam C."/>
            <person name="Daum C."/>
            <person name="Floudas D."/>
            <person name="Sun H."/>
            <person name="Yadav J.S."/>
            <person name="Pangilinan J."/>
            <person name="Larsson K.H."/>
            <person name="Matsuura K."/>
            <person name="Barry K."/>
            <person name="Labutti K."/>
            <person name="Kuo R."/>
            <person name="Ohm R.A."/>
            <person name="Bhattacharya S.S."/>
            <person name="Shirouzu T."/>
            <person name="Yoshinaga Y."/>
            <person name="Martin F.M."/>
            <person name="Grigoriev I.V."/>
            <person name="Hibbett D.S."/>
        </authorList>
    </citation>
    <scope>NUCLEOTIDE SEQUENCE [LARGE SCALE GENOMIC DNA]</scope>
    <source>
        <strain evidence="5">CBS 109695</strain>
    </source>
</reference>
<keyword evidence="2" id="KW-0539">Nucleus</keyword>
<dbReference type="PANTHER" id="PTHR31001">
    <property type="entry name" value="UNCHARACTERIZED TRANSCRIPTIONAL REGULATORY PROTEIN"/>
    <property type="match status" value="1"/>
</dbReference>
<dbReference type="EMBL" id="KV417662">
    <property type="protein sequence ID" value="KZP11492.1"/>
    <property type="molecule type" value="Genomic_DNA"/>
</dbReference>
<dbReference type="GO" id="GO:0005634">
    <property type="term" value="C:nucleus"/>
    <property type="evidence" value="ECO:0007669"/>
    <property type="project" value="UniProtKB-SubCell"/>
</dbReference>
<evidence type="ECO:0000256" key="3">
    <source>
        <dbReference type="SAM" id="MobiDB-lite"/>
    </source>
</evidence>
<feature type="compositionally biased region" description="Polar residues" evidence="3">
    <location>
        <begin position="720"/>
        <end position="741"/>
    </location>
</feature>
<dbReference type="InterPro" id="IPR007219">
    <property type="entry name" value="XnlR_reg_dom"/>
</dbReference>
<organism evidence="5">
    <name type="scientific">Athelia psychrophila</name>
    <dbReference type="NCBI Taxonomy" id="1759441"/>
    <lineage>
        <taxon>Eukaryota</taxon>
        <taxon>Fungi</taxon>
        <taxon>Dikarya</taxon>
        <taxon>Basidiomycota</taxon>
        <taxon>Agaricomycotina</taxon>
        <taxon>Agaricomycetes</taxon>
        <taxon>Agaricomycetidae</taxon>
        <taxon>Atheliales</taxon>
        <taxon>Atheliaceae</taxon>
        <taxon>Athelia</taxon>
    </lineage>
</organism>
<feature type="region of interest" description="Disordered" evidence="3">
    <location>
        <begin position="624"/>
        <end position="661"/>
    </location>
</feature>
<feature type="compositionally biased region" description="Polar residues" evidence="3">
    <location>
        <begin position="82"/>
        <end position="91"/>
    </location>
</feature>
<evidence type="ECO:0000256" key="1">
    <source>
        <dbReference type="ARBA" id="ARBA00004123"/>
    </source>
</evidence>
<accession>A0A166ADD3</accession>
<dbReference type="GO" id="GO:0003677">
    <property type="term" value="F:DNA binding"/>
    <property type="evidence" value="ECO:0007669"/>
    <property type="project" value="InterPro"/>
</dbReference>
<protein>
    <recommendedName>
        <fullName evidence="4">Xylanolytic transcriptional activator regulatory domain-containing protein</fullName>
    </recommendedName>
</protein>
<evidence type="ECO:0000313" key="5">
    <source>
        <dbReference type="EMBL" id="KZP11492.1"/>
    </source>
</evidence>
<dbReference type="PANTHER" id="PTHR31001:SF56">
    <property type="entry name" value="ZN(2)-C6 FUNGAL-TYPE DOMAIN-CONTAINING PROTEIN"/>
    <property type="match status" value="1"/>
</dbReference>
<dbReference type="AlphaFoldDB" id="A0A166ADD3"/>
<feature type="compositionally biased region" description="Polar residues" evidence="3">
    <location>
        <begin position="626"/>
        <end position="640"/>
    </location>
</feature>
<dbReference type="CDD" id="cd12148">
    <property type="entry name" value="fungal_TF_MHR"/>
    <property type="match status" value="1"/>
</dbReference>
<dbReference type="Pfam" id="PF04082">
    <property type="entry name" value="Fungal_trans"/>
    <property type="match status" value="1"/>
</dbReference>
<feature type="region of interest" description="Disordered" evidence="3">
    <location>
        <begin position="72"/>
        <end position="91"/>
    </location>
</feature>
<feature type="region of interest" description="Disordered" evidence="3">
    <location>
        <begin position="720"/>
        <end position="799"/>
    </location>
</feature>
<name>A0A166ADD3_9AGAM</name>
<comment type="subcellular location">
    <subcellularLocation>
        <location evidence="1">Nucleus</location>
    </subcellularLocation>
</comment>
<gene>
    <name evidence="5" type="ORF">FIBSPDRAFT_962249</name>
</gene>
<dbReference type="GO" id="GO:0006351">
    <property type="term" value="P:DNA-templated transcription"/>
    <property type="evidence" value="ECO:0007669"/>
    <property type="project" value="InterPro"/>
</dbReference>
<dbReference type="InterPro" id="IPR050613">
    <property type="entry name" value="Sec_Metabolite_Reg"/>
</dbReference>
<dbReference type="STRING" id="436010.A0A166ADD3"/>
<proteinExistence type="predicted"/>
<evidence type="ECO:0000256" key="2">
    <source>
        <dbReference type="ARBA" id="ARBA00023242"/>
    </source>
</evidence>
<sequence length="799" mass="88826">MSLLSDQSSSVTGFFHARLAFVEVVKTYAPTGLWKQLKEIESVLTTQVHQLTGQYKALQEKIKALEEALKDQGQDADLDPTPLQQRETAPTTSLELLTKHGGRFDSGLSSSGKDNEVTAGADINYLQGLVHDPSSFAKLTGKASYFYNTSPNMLTPQKDADSRKNADPEPVSGWDIRDAESLGMPADIVDLVDAFPMGLTDCPLNKSHFTDRNFLPTRSRGFELVELYYRNISWMYDPIIRSDFMTTVFDPIYGSNELPSVTHVHAHRMSILLIVVATGALYDKDPYAMRLAHQYNVLARAALSLDPIAREANTASFQALYLIMRFTHASDSRDSEERFILGGMCAKLAQIIGLRNAGWNLDKDEIQRRRVAFWEFFTYDSWTSLVCGRPPSMSLGHTDCRFPDDLDPEFASLGMSDCGFLAWKFRYTATCISPSVRHVFSTQALPYSELLELDKKIRRWGTNQVLEKQDLHPTWSADSTLACKQCFFLTILESNLIYIHRSYFVQAIRAEPLEPMNHKFGPSVLAAYNSACRTVSALNGLFEIHPDNTRRQWYLWSVVFSACIILGALIVESPQCSLSGDALKKLEEGVPFYEAGSPQCRPPATAIGLRKLLQRAQAAFGAVHTNPANPTSSKPVQSHHNSPDDLVIHGSRGSVTTNKASSLSPVSYDFATPANQPGHSFASTDRSTYENLLSREQRVHGASQIHLNRVLGPPGITPAPWSNTEPAGYQQQGPSGQTTFPSFPEQPGTHAPPQFPGYTRQRVDSRNVRQATAVQPTQHEIWRTFEGDIMPSGQPGPRQ</sequence>